<keyword evidence="3" id="KW-1185">Reference proteome</keyword>
<sequence length="83" mass="9314">MASGPERGSWSFGRWIAELPGRVWVALTLPVLGVSFVAQNRVPVRIRRPVFEATWPLWPALLVMLVVGVLIGVPARRRSAKRR</sequence>
<dbReference type="EMBL" id="JBHTHX010000628">
    <property type="protein sequence ID" value="MFD0886502.1"/>
    <property type="molecule type" value="Genomic_DNA"/>
</dbReference>
<keyword evidence="1" id="KW-1133">Transmembrane helix</keyword>
<accession>A0ABW3DTV8</accession>
<comment type="caution">
    <text evidence="2">The sequence shown here is derived from an EMBL/GenBank/DDBJ whole genome shotgun (WGS) entry which is preliminary data.</text>
</comment>
<dbReference type="Proteomes" id="UP001597024">
    <property type="component" value="Unassembled WGS sequence"/>
</dbReference>
<gene>
    <name evidence="2" type="ORF">ACFQ08_18310</name>
</gene>
<evidence type="ECO:0000256" key="1">
    <source>
        <dbReference type="SAM" id="Phobius"/>
    </source>
</evidence>
<organism evidence="2 3">
    <name type="scientific">Streptosporangium algeriense</name>
    <dbReference type="NCBI Taxonomy" id="1682748"/>
    <lineage>
        <taxon>Bacteria</taxon>
        <taxon>Bacillati</taxon>
        <taxon>Actinomycetota</taxon>
        <taxon>Actinomycetes</taxon>
        <taxon>Streptosporangiales</taxon>
        <taxon>Streptosporangiaceae</taxon>
        <taxon>Streptosporangium</taxon>
    </lineage>
</organism>
<evidence type="ECO:0000313" key="3">
    <source>
        <dbReference type="Proteomes" id="UP001597024"/>
    </source>
</evidence>
<feature type="transmembrane region" description="Helical" evidence="1">
    <location>
        <begin position="21"/>
        <end position="38"/>
    </location>
</feature>
<reference evidence="3" key="1">
    <citation type="journal article" date="2019" name="Int. J. Syst. Evol. Microbiol.">
        <title>The Global Catalogue of Microorganisms (GCM) 10K type strain sequencing project: providing services to taxonomists for standard genome sequencing and annotation.</title>
        <authorList>
            <consortium name="The Broad Institute Genomics Platform"/>
            <consortium name="The Broad Institute Genome Sequencing Center for Infectious Disease"/>
            <person name="Wu L."/>
            <person name="Ma J."/>
        </authorList>
    </citation>
    <scope>NUCLEOTIDE SEQUENCE [LARGE SCALE GENOMIC DNA]</scope>
    <source>
        <strain evidence="3">CCUG 62974</strain>
    </source>
</reference>
<keyword evidence="1" id="KW-0472">Membrane</keyword>
<proteinExistence type="predicted"/>
<keyword evidence="1" id="KW-0812">Transmembrane</keyword>
<evidence type="ECO:0000313" key="2">
    <source>
        <dbReference type="EMBL" id="MFD0886502.1"/>
    </source>
</evidence>
<feature type="transmembrane region" description="Helical" evidence="1">
    <location>
        <begin position="58"/>
        <end position="75"/>
    </location>
</feature>
<name>A0ABW3DTV8_9ACTN</name>
<protein>
    <submittedName>
        <fullName evidence="2">DUF1049 domain-containing protein</fullName>
    </submittedName>
</protein>